<dbReference type="SUPFAM" id="SSF52540">
    <property type="entry name" value="P-loop containing nucleoside triphosphate hydrolases"/>
    <property type="match status" value="1"/>
</dbReference>
<dbReference type="GO" id="GO:0003684">
    <property type="term" value="F:damaged DNA binding"/>
    <property type="evidence" value="ECO:0007669"/>
    <property type="project" value="UniProtKB-UniRule"/>
</dbReference>
<evidence type="ECO:0000256" key="6">
    <source>
        <dbReference type="ARBA" id="ARBA00023125"/>
    </source>
</evidence>
<reference evidence="11 12" key="1">
    <citation type="journal article" date="2020" name="Int. J. Syst. Evol. Microbiol.">
        <title>Description of Erysipelothrix piscisicarius sp. nov., an emergent fish pathogen, and assessment of virulence using a tiger barb (Puntigrus tetrazona) infection model.</title>
        <authorList>
            <person name="Pomaranski E.K."/>
            <person name="Griffin M.J."/>
            <person name="Camus A.C."/>
            <person name="Armwood A.R."/>
            <person name="Shelley J."/>
            <person name="Waldbieser G.C."/>
            <person name="LaFrentz B.R."/>
            <person name="Garcia J.C."/>
            <person name="Yanong R."/>
            <person name="Soto E."/>
        </authorList>
    </citation>
    <scope>NUCLEOTIDE SEQUENCE [LARGE SCALE GENOMIC DNA]</scope>
    <source>
        <strain evidence="11 12">15TAL0474</strain>
    </source>
</reference>
<name>A0A3S8RLB3_9FIRM</name>
<keyword evidence="7 9" id="KW-0234">DNA repair</keyword>
<evidence type="ECO:0000256" key="9">
    <source>
        <dbReference type="HAMAP-Rule" id="MF_00096"/>
    </source>
</evidence>
<evidence type="ECO:0000313" key="11">
    <source>
        <dbReference type="EMBL" id="AZK43639.1"/>
    </source>
</evidence>
<dbReference type="FunFam" id="3.40.1170.10:FF:000001">
    <property type="entry name" value="DNA mismatch repair protein MutS"/>
    <property type="match status" value="1"/>
</dbReference>
<dbReference type="PROSITE" id="PS00486">
    <property type="entry name" value="DNA_MISMATCH_REPAIR_2"/>
    <property type="match status" value="1"/>
</dbReference>
<dbReference type="SUPFAM" id="SSF48334">
    <property type="entry name" value="DNA repair protein MutS, domain III"/>
    <property type="match status" value="1"/>
</dbReference>
<evidence type="ECO:0000256" key="2">
    <source>
        <dbReference type="ARBA" id="ARBA00021982"/>
    </source>
</evidence>
<proteinExistence type="inferred from homology"/>
<organism evidence="11 12">
    <name type="scientific">Erysipelothrix piscisicarius</name>
    <dbReference type="NCBI Taxonomy" id="2485784"/>
    <lineage>
        <taxon>Bacteria</taxon>
        <taxon>Bacillati</taxon>
        <taxon>Bacillota</taxon>
        <taxon>Erysipelotrichia</taxon>
        <taxon>Erysipelotrichales</taxon>
        <taxon>Erysipelotrichaceae</taxon>
        <taxon>Erysipelothrix</taxon>
    </lineage>
</organism>
<evidence type="ECO:0000313" key="12">
    <source>
        <dbReference type="Proteomes" id="UP000278804"/>
    </source>
</evidence>
<comment type="function">
    <text evidence="8 9">This protein is involved in the repair of mismatches in DNA. It is possible that it carries out the mismatch recognition step. This protein has a weak ATPase activity.</text>
</comment>
<feature type="binding site" evidence="9">
    <location>
        <begin position="593"/>
        <end position="600"/>
    </location>
    <ligand>
        <name>ATP</name>
        <dbReference type="ChEBI" id="CHEBI:30616"/>
    </ligand>
</feature>
<evidence type="ECO:0000256" key="8">
    <source>
        <dbReference type="ARBA" id="ARBA00024647"/>
    </source>
</evidence>
<dbReference type="Gene3D" id="1.10.1420.10">
    <property type="match status" value="2"/>
</dbReference>
<dbReference type="Pfam" id="PF00488">
    <property type="entry name" value="MutS_V"/>
    <property type="match status" value="1"/>
</dbReference>
<dbReference type="InterPro" id="IPR007696">
    <property type="entry name" value="DNA_mismatch_repair_MutS_core"/>
</dbReference>
<keyword evidence="5 9" id="KW-0067">ATP-binding</keyword>
<dbReference type="GO" id="GO:0005524">
    <property type="term" value="F:ATP binding"/>
    <property type="evidence" value="ECO:0007669"/>
    <property type="project" value="UniProtKB-UniRule"/>
</dbReference>
<keyword evidence="12" id="KW-1185">Reference proteome</keyword>
<dbReference type="FunFam" id="3.40.50.300:FF:000870">
    <property type="entry name" value="MutS protein homolog 4"/>
    <property type="match status" value="1"/>
</dbReference>
<dbReference type="NCBIfam" id="NF003810">
    <property type="entry name" value="PRK05399.1"/>
    <property type="match status" value="1"/>
</dbReference>
<dbReference type="Pfam" id="PF01624">
    <property type="entry name" value="MutS_I"/>
    <property type="match status" value="1"/>
</dbReference>
<keyword evidence="3 9" id="KW-0547">Nucleotide-binding</keyword>
<dbReference type="EMBL" id="CP034234">
    <property type="protein sequence ID" value="AZK43639.1"/>
    <property type="molecule type" value="Genomic_DNA"/>
</dbReference>
<dbReference type="Pfam" id="PF05192">
    <property type="entry name" value="MutS_III"/>
    <property type="match status" value="1"/>
</dbReference>
<dbReference type="InterPro" id="IPR005748">
    <property type="entry name" value="DNA_mismatch_repair_MutS"/>
</dbReference>
<comment type="similarity">
    <text evidence="1 9">Belongs to the DNA mismatch repair MutS family.</text>
</comment>
<dbReference type="SUPFAM" id="SSF55271">
    <property type="entry name" value="DNA repair protein MutS, domain I"/>
    <property type="match status" value="1"/>
</dbReference>
<dbReference type="PANTHER" id="PTHR11361">
    <property type="entry name" value="DNA MISMATCH REPAIR PROTEIN MUTS FAMILY MEMBER"/>
    <property type="match status" value="1"/>
</dbReference>
<evidence type="ECO:0000256" key="1">
    <source>
        <dbReference type="ARBA" id="ARBA00006271"/>
    </source>
</evidence>
<dbReference type="PIRSF" id="PIRSF037677">
    <property type="entry name" value="DNA_mis_repair_Msh6"/>
    <property type="match status" value="1"/>
</dbReference>
<evidence type="ECO:0000256" key="3">
    <source>
        <dbReference type="ARBA" id="ARBA00022741"/>
    </source>
</evidence>
<dbReference type="HAMAP" id="MF_00096">
    <property type="entry name" value="MutS"/>
    <property type="match status" value="1"/>
</dbReference>
<dbReference type="GO" id="GO:0005829">
    <property type="term" value="C:cytosol"/>
    <property type="evidence" value="ECO:0007669"/>
    <property type="project" value="TreeGrafter"/>
</dbReference>
<dbReference type="Gene3D" id="3.40.50.300">
    <property type="entry name" value="P-loop containing nucleotide triphosphate hydrolases"/>
    <property type="match status" value="1"/>
</dbReference>
<dbReference type="InterPro" id="IPR007695">
    <property type="entry name" value="DNA_mismatch_repair_MutS-lik_N"/>
</dbReference>
<protein>
    <recommendedName>
        <fullName evidence="2 9">DNA mismatch repair protein MutS</fullName>
    </recommendedName>
</protein>
<dbReference type="GO" id="GO:0140664">
    <property type="term" value="F:ATP-dependent DNA damage sensor activity"/>
    <property type="evidence" value="ECO:0007669"/>
    <property type="project" value="InterPro"/>
</dbReference>
<dbReference type="Proteomes" id="UP000278804">
    <property type="component" value="Chromosome"/>
</dbReference>
<dbReference type="InterPro" id="IPR045076">
    <property type="entry name" value="MutS"/>
</dbReference>
<sequence length="835" mass="94639">MTQATLTPMLQQYMDIKKNTNDALVFYRLGDFYELFFEDAITASKVLDLVLTARSAGKDQKAPMCGVPHHAAQGYIQKLVSAGYKVAIVEQVEDPKNAKGIVKRDVVEIVTPGTYFEMDDNETREIASITLDLVYATIVSCDIVSGNLRAIRVMNDFVEIIKVLQQFQVKEIVVSEHFDSKILNEIKSKTEIYISYQEDLAEDVQHQDPTICKTQARLIQYLIYTHKRSLNHLSEVVVLNDEAYLRMDYATMTNLELIDHQKGKELSLFHFINHTKTNMGARALKEMLMQPLVSVDSINKRHIQIETLIEDYLLADALSQCLKETYDIHRVIARLSTAKHNAQDLVRLKKTLGTFKRIQEVVDGIDCFNFMQINPLQDAYQVLDTHILDDAPVALKEGRTFKQGIHSELDELLELSKNGKKWLVNFEAEQRERTGIKNLKVGYTRAFGYYIEISKGQIENVREEFGYIRKQTLTNAERYTSEALQEYELKTSQASERILEIEHELFDSVTQYISQFSTEIHNIGSSIALMDALLSLSEVSALPGYQRPEFVSGSELDIKNGKHPVLESTLKDHQYIASDVLMNATRNTLILTGPNMGGKSTYMRMVALNVILAQIGCYVPCESMTLSLVDQIFTRMGASDDILMGQSTFMVEMMEAQAALSRATKHSLVLFDEIGRGTSTYDGMALAQAIIEYINNSIQSRTIFSTHYHELVTLESMYEGIKNIHVEVHEENDEVTFLYKVIDGRADKSYGINVARLAHLPQSIIERAKHNLEVLELSKSRLDIDSKVVTVEVEPQGYSVVKNKLQSLDVNQLTPIEALMVLSELKSIIEDKGDE</sequence>
<evidence type="ECO:0000256" key="7">
    <source>
        <dbReference type="ARBA" id="ARBA00023204"/>
    </source>
</evidence>
<dbReference type="PANTHER" id="PTHR11361:SF34">
    <property type="entry name" value="DNA MISMATCH REPAIR PROTEIN MSH1, MITOCHONDRIAL"/>
    <property type="match status" value="1"/>
</dbReference>
<dbReference type="SMART" id="SM00534">
    <property type="entry name" value="MUTSac"/>
    <property type="match status" value="1"/>
</dbReference>
<gene>
    <name evidence="9 11" type="primary">mutS</name>
    <name evidence="11" type="ORF">EEI45_01490</name>
</gene>
<dbReference type="InterPro" id="IPR016151">
    <property type="entry name" value="DNA_mismatch_repair_MutS_N"/>
</dbReference>
<evidence type="ECO:0000256" key="5">
    <source>
        <dbReference type="ARBA" id="ARBA00022840"/>
    </source>
</evidence>
<keyword evidence="4 9" id="KW-0227">DNA damage</keyword>
<dbReference type="InterPro" id="IPR036187">
    <property type="entry name" value="DNA_mismatch_repair_MutS_sf"/>
</dbReference>
<dbReference type="SMART" id="SM00533">
    <property type="entry name" value="MUTSd"/>
    <property type="match status" value="1"/>
</dbReference>
<dbReference type="InterPro" id="IPR007861">
    <property type="entry name" value="DNA_mismatch_repair_MutS_clamp"/>
</dbReference>
<dbReference type="NCBIfam" id="TIGR01070">
    <property type="entry name" value="mutS1"/>
    <property type="match status" value="1"/>
</dbReference>
<feature type="domain" description="DNA mismatch repair proteins mutS family" evidence="10">
    <location>
        <begin position="667"/>
        <end position="683"/>
    </location>
</feature>
<dbReference type="SUPFAM" id="SSF53150">
    <property type="entry name" value="DNA repair protein MutS, domain II"/>
    <property type="match status" value="1"/>
</dbReference>
<dbReference type="GO" id="GO:0006298">
    <property type="term" value="P:mismatch repair"/>
    <property type="evidence" value="ECO:0007669"/>
    <property type="project" value="UniProtKB-UniRule"/>
</dbReference>
<dbReference type="InterPro" id="IPR017261">
    <property type="entry name" value="DNA_mismatch_repair_MutS/MSH"/>
</dbReference>
<dbReference type="Gene3D" id="3.30.420.110">
    <property type="entry name" value="MutS, connector domain"/>
    <property type="match status" value="1"/>
</dbReference>
<evidence type="ECO:0000259" key="10">
    <source>
        <dbReference type="PROSITE" id="PS00486"/>
    </source>
</evidence>
<evidence type="ECO:0000256" key="4">
    <source>
        <dbReference type="ARBA" id="ARBA00022763"/>
    </source>
</evidence>
<dbReference type="InterPro" id="IPR027417">
    <property type="entry name" value="P-loop_NTPase"/>
</dbReference>
<dbReference type="InterPro" id="IPR000432">
    <property type="entry name" value="DNA_mismatch_repair_MutS_C"/>
</dbReference>
<keyword evidence="6 9" id="KW-0238">DNA-binding</keyword>
<dbReference type="KEGG" id="eri:EEI45_01490"/>
<dbReference type="GO" id="GO:0030983">
    <property type="term" value="F:mismatched DNA binding"/>
    <property type="evidence" value="ECO:0007669"/>
    <property type="project" value="InterPro"/>
</dbReference>
<dbReference type="AlphaFoldDB" id="A0A3S8RLB3"/>
<dbReference type="InterPro" id="IPR036678">
    <property type="entry name" value="MutS_con_dom_sf"/>
</dbReference>
<dbReference type="Pfam" id="PF05190">
    <property type="entry name" value="MutS_IV"/>
    <property type="match status" value="1"/>
</dbReference>
<dbReference type="RefSeq" id="WP_125163857.1">
    <property type="nucleotide sequence ID" value="NZ_CP034234.1"/>
</dbReference>
<dbReference type="Gene3D" id="3.40.1170.10">
    <property type="entry name" value="DNA repair protein MutS, domain I"/>
    <property type="match status" value="1"/>
</dbReference>
<accession>A0A3S8RLB3</accession>